<dbReference type="Gene3D" id="3.20.20.150">
    <property type="entry name" value="Divalent-metal-dependent TIM barrel enzymes"/>
    <property type="match status" value="1"/>
</dbReference>
<keyword evidence="1" id="KW-0413">Isomerase</keyword>
<dbReference type="InterPro" id="IPR036237">
    <property type="entry name" value="Xyl_isomerase-like_sf"/>
</dbReference>
<dbReference type="SUPFAM" id="SSF51658">
    <property type="entry name" value="Xylose isomerase-like"/>
    <property type="match status" value="1"/>
</dbReference>
<sequence length="99" mass="11347">MFAITPLANRLVDTTTLDYAIDVGVENAIEGYKRIVGYAEKKKVTICIEYLNSKVNHKGYMFDHMSWGVDVCKRVGSDRLKILYDIYHAQIMEGDIIRT</sequence>
<feature type="domain" description="Xylose isomerase-like TIM barrel" evidence="2">
    <location>
        <begin position="23"/>
        <end position="97"/>
    </location>
</feature>
<dbReference type="GO" id="GO:0016853">
    <property type="term" value="F:isomerase activity"/>
    <property type="evidence" value="ECO:0007669"/>
    <property type="project" value="UniProtKB-KW"/>
</dbReference>
<comment type="caution">
    <text evidence="3">The sequence shown here is derived from an EMBL/GenBank/DDBJ whole genome shotgun (WGS) entry which is preliminary data.</text>
</comment>
<proteinExistence type="predicted"/>
<dbReference type="Pfam" id="PF01261">
    <property type="entry name" value="AP_endonuc_2"/>
    <property type="match status" value="1"/>
</dbReference>
<dbReference type="EMBL" id="BARV01042708">
    <property type="protein sequence ID" value="GAI50218.1"/>
    <property type="molecule type" value="Genomic_DNA"/>
</dbReference>
<protein>
    <recommendedName>
        <fullName evidence="2">Xylose isomerase-like TIM barrel domain-containing protein</fullName>
    </recommendedName>
</protein>
<reference evidence="3" key="1">
    <citation type="journal article" date="2014" name="Front. Microbiol.">
        <title>High frequency of phylogenetically diverse reductive dehalogenase-homologous genes in deep subseafloor sedimentary metagenomes.</title>
        <authorList>
            <person name="Kawai M."/>
            <person name="Futagami T."/>
            <person name="Toyoda A."/>
            <person name="Takaki Y."/>
            <person name="Nishi S."/>
            <person name="Hori S."/>
            <person name="Arai W."/>
            <person name="Tsubouchi T."/>
            <person name="Morono Y."/>
            <person name="Uchiyama I."/>
            <person name="Ito T."/>
            <person name="Fujiyama A."/>
            <person name="Inagaki F."/>
            <person name="Takami H."/>
        </authorList>
    </citation>
    <scope>NUCLEOTIDE SEQUENCE</scope>
    <source>
        <strain evidence="3">Expedition CK06-06</strain>
    </source>
</reference>
<dbReference type="PANTHER" id="PTHR43489:SF3">
    <property type="entry name" value="XYLOSE ISOMERASE DOMAIN PROTEIN TIM BARREL"/>
    <property type="match status" value="1"/>
</dbReference>
<name>X1P2Y2_9ZZZZ</name>
<organism evidence="3">
    <name type="scientific">marine sediment metagenome</name>
    <dbReference type="NCBI Taxonomy" id="412755"/>
    <lineage>
        <taxon>unclassified sequences</taxon>
        <taxon>metagenomes</taxon>
        <taxon>ecological metagenomes</taxon>
    </lineage>
</organism>
<dbReference type="AlphaFoldDB" id="X1P2Y2"/>
<dbReference type="InterPro" id="IPR013022">
    <property type="entry name" value="Xyl_isomerase-like_TIM-brl"/>
</dbReference>
<gene>
    <name evidence="3" type="ORF">S06H3_64103</name>
</gene>
<evidence type="ECO:0000259" key="2">
    <source>
        <dbReference type="Pfam" id="PF01261"/>
    </source>
</evidence>
<dbReference type="PANTHER" id="PTHR43489">
    <property type="entry name" value="ISOMERASE"/>
    <property type="match status" value="1"/>
</dbReference>
<feature type="non-terminal residue" evidence="3">
    <location>
        <position position="99"/>
    </location>
</feature>
<evidence type="ECO:0000256" key="1">
    <source>
        <dbReference type="ARBA" id="ARBA00023235"/>
    </source>
</evidence>
<evidence type="ECO:0000313" key="3">
    <source>
        <dbReference type="EMBL" id="GAI50218.1"/>
    </source>
</evidence>
<dbReference type="InterPro" id="IPR050417">
    <property type="entry name" value="Sugar_Epim/Isomerase"/>
</dbReference>
<accession>X1P2Y2</accession>